<evidence type="ECO:0000313" key="2">
    <source>
        <dbReference type="Proteomes" id="UP001353858"/>
    </source>
</evidence>
<protein>
    <submittedName>
        <fullName evidence="1">Uncharacterized protein</fullName>
    </submittedName>
</protein>
<proteinExistence type="predicted"/>
<organism evidence="1 2">
    <name type="scientific">Aquatica leii</name>
    <dbReference type="NCBI Taxonomy" id="1421715"/>
    <lineage>
        <taxon>Eukaryota</taxon>
        <taxon>Metazoa</taxon>
        <taxon>Ecdysozoa</taxon>
        <taxon>Arthropoda</taxon>
        <taxon>Hexapoda</taxon>
        <taxon>Insecta</taxon>
        <taxon>Pterygota</taxon>
        <taxon>Neoptera</taxon>
        <taxon>Endopterygota</taxon>
        <taxon>Coleoptera</taxon>
        <taxon>Polyphaga</taxon>
        <taxon>Elateriformia</taxon>
        <taxon>Elateroidea</taxon>
        <taxon>Lampyridae</taxon>
        <taxon>Luciolinae</taxon>
        <taxon>Aquatica</taxon>
    </lineage>
</organism>
<sequence length="112" mass="12506">MESDEPVGIPTDAVDTADDLVSVNVAGADSNGASDHLAALKQALQRQQQMFESFMGQQSEVRSLMQSVLKTNPAPLLQRTTDKDPNTVQLDRERRELKTYGYCHHGYNQRSR</sequence>
<reference evidence="2" key="1">
    <citation type="submission" date="2023-01" db="EMBL/GenBank/DDBJ databases">
        <title>Key to firefly adult light organ development and bioluminescence: homeobox transcription factors regulate luciferase expression and transportation to peroxisome.</title>
        <authorList>
            <person name="Fu X."/>
        </authorList>
    </citation>
    <scope>NUCLEOTIDE SEQUENCE [LARGE SCALE GENOMIC DNA]</scope>
</reference>
<dbReference type="Proteomes" id="UP001353858">
    <property type="component" value="Unassembled WGS sequence"/>
</dbReference>
<dbReference type="AlphaFoldDB" id="A0AAN7Q7J3"/>
<dbReference type="EMBL" id="JARPUR010000001">
    <property type="protein sequence ID" value="KAK4884662.1"/>
    <property type="molecule type" value="Genomic_DNA"/>
</dbReference>
<evidence type="ECO:0000313" key="1">
    <source>
        <dbReference type="EMBL" id="KAK4884662.1"/>
    </source>
</evidence>
<accession>A0AAN7Q7J3</accession>
<comment type="caution">
    <text evidence="1">The sequence shown here is derived from an EMBL/GenBank/DDBJ whole genome shotgun (WGS) entry which is preliminary data.</text>
</comment>
<gene>
    <name evidence="1" type="ORF">RN001_000933</name>
</gene>
<keyword evidence="2" id="KW-1185">Reference proteome</keyword>
<name>A0AAN7Q7J3_9COLE</name>